<name>A0ABR4U240_9FLAO</name>
<dbReference type="EMBL" id="JPEP01000001">
    <property type="protein sequence ID" value="KEY20184.1"/>
    <property type="molecule type" value="Genomic_DNA"/>
</dbReference>
<proteinExistence type="predicted"/>
<keyword evidence="2" id="KW-1185">Reference proteome</keyword>
<comment type="caution">
    <text evidence="1">The sequence shown here is derived from an EMBL/GenBank/DDBJ whole genome shotgun (WGS) entry which is preliminary data.</text>
</comment>
<dbReference type="Proteomes" id="UP000028349">
    <property type="component" value="Unassembled WGS sequence"/>
</dbReference>
<reference evidence="1 2" key="1">
    <citation type="submission" date="2014-07" db="EMBL/GenBank/DDBJ databases">
        <authorList>
            <person name="Pisani N.G."/>
            <person name="Newman J.D."/>
        </authorList>
    </citation>
    <scope>NUCLEOTIDE SEQUENCE [LARGE SCALE GENOMIC DNA]</scope>
    <source>
        <strain evidence="1 2">LMG 24720</strain>
    </source>
</reference>
<sequence>MLYFGRMRRLLFLALLLFFSCEKKVKMNPEKDVETPKVENTTTSTANDSIDLLPWFQYYQKENTDFTSALFNLKQTSPISFQNSSVTILNEKGFNEIYKPFLIFNKSKNKYLDFDSYQWFLQPDGSAGFEADQQVVLVDYKKKEARQVAFFGPSYWIEDAYWKGDSVAVLLGNTYEKVPFMMKYNFNKNEVQHFEYPDTLKIEIPYSKVRLRKHGIKVE</sequence>
<evidence type="ECO:0000313" key="1">
    <source>
        <dbReference type="EMBL" id="KEY20184.1"/>
    </source>
</evidence>
<dbReference type="PROSITE" id="PS51257">
    <property type="entry name" value="PROKAR_LIPOPROTEIN"/>
    <property type="match status" value="1"/>
</dbReference>
<protein>
    <recommendedName>
        <fullName evidence="3">Lipoprotein</fullName>
    </recommendedName>
</protein>
<gene>
    <name evidence="1" type="ORF">HY04_02965</name>
</gene>
<evidence type="ECO:0008006" key="3">
    <source>
        <dbReference type="Google" id="ProtNLM"/>
    </source>
</evidence>
<accession>A0ABR4U240</accession>
<organism evidence="1 2">
    <name type="scientific">Kaistella antarctica</name>
    <dbReference type="NCBI Taxonomy" id="266748"/>
    <lineage>
        <taxon>Bacteria</taxon>
        <taxon>Pseudomonadati</taxon>
        <taxon>Bacteroidota</taxon>
        <taxon>Flavobacteriia</taxon>
        <taxon>Flavobacteriales</taxon>
        <taxon>Weeksellaceae</taxon>
        <taxon>Chryseobacterium group</taxon>
        <taxon>Kaistella</taxon>
    </lineage>
</organism>
<evidence type="ECO:0000313" key="2">
    <source>
        <dbReference type="Proteomes" id="UP000028349"/>
    </source>
</evidence>